<name>A0A2S9V5G5_9ALTE</name>
<evidence type="ECO:0000313" key="3">
    <source>
        <dbReference type="Proteomes" id="UP000238949"/>
    </source>
</evidence>
<sequence length="85" mass="10105">MTESKKNPRANADKQKRFRERQREAGKRQVRGYVTPEALSCYEEIQEKTGWNDSEVLSNSIRLMYAAYRCGQVKLLNEWLKDHNR</sequence>
<protein>
    <submittedName>
        <fullName evidence="2">Uncharacterized protein</fullName>
    </submittedName>
</protein>
<dbReference type="RefSeq" id="WP_105936353.1">
    <property type="nucleotide sequence ID" value="NZ_PVNP01000203.1"/>
</dbReference>
<evidence type="ECO:0000256" key="1">
    <source>
        <dbReference type="SAM" id="MobiDB-lite"/>
    </source>
</evidence>
<comment type="caution">
    <text evidence="2">The sequence shown here is derived from an EMBL/GenBank/DDBJ whole genome shotgun (WGS) entry which is preliminary data.</text>
</comment>
<feature type="compositionally biased region" description="Basic and acidic residues" evidence="1">
    <location>
        <begin position="1"/>
        <end position="27"/>
    </location>
</feature>
<feature type="region of interest" description="Disordered" evidence="1">
    <location>
        <begin position="1"/>
        <end position="29"/>
    </location>
</feature>
<gene>
    <name evidence="2" type="ORF">C6Y40_21020</name>
</gene>
<accession>A0A2S9V5G5</accession>
<proteinExistence type="predicted"/>
<dbReference type="Proteomes" id="UP000238949">
    <property type="component" value="Unassembled WGS sequence"/>
</dbReference>
<keyword evidence="3" id="KW-1185">Reference proteome</keyword>
<organism evidence="2 3">
    <name type="scientific">Alteromonas alba</name>
    <dbReference type="NCBI Taxonomy" id="2079529"/>
    <lineage>
        <taxon>Bacteria</taxon>
        <taxon>Pseudomonadati</taxon>
        <taxon>Pseudomonadota</taxon>
        <taxon>Gammaproteobacteria</taxon>
        <taxon>Alteromonadales</taxon>
        <taxon>Alteromonadaceae</taxon>
        <taxon>Alteromonas/Salinimonas group</taxon>
        <taxon>Alteromonas</taxon>
    </lineage>
</organism>
<reference evidence="3" key="1">
    <citation type="journal article" date="2020" name="Int. J. Syst. Evol. Microbiol.">
        <title>Alteromonas alba sp. nov., a marine bacterium isolated from the seawater of the West Pacific Ocean.</title>
        <authorList>
            <person name="Sun C."/>
            <person name="Wu Y.-H."/>
            <person name="Xamxidin M."/>
            <person name="Cheng H."/>
            <person name="Xu X.-W."/>
        </authorList>
    </citation>
    <scope>NUCLEOTIDE SEQUENCE [LARGE SCALE GENOMIC DNA]</scope>
    <source>
        <strain evidence="3">190</strain>
    </source>
</reference>
<dbReference type="OrthoDB" id="6387717at2"/>
<dbReference type="AlphaFoldDB" id="A0A2S9V5G5"/>
<evidence type="ECO:0000313" key="2">
    <source>
        <dbReference type="EMBL" id="PRO71615.1"/>
    </source>
</evidence>
<dbReference type="EMBL" id="PVNP01000203">
    <property type="protein sequence ID" value="PRO71615.1"/>
    <property type="molecule type" value="Genomic_DNA"/>
</dbReference>